<dbReference type="InterPro" id="IPR005835">
    <property type="entry name" value="NTP_transferase_dom"/>
</dbReference>
<dbReference type="PANTHER" id="PTHR43584:SF8">
    <property type="entry name" value="N-ACETYLMURAMATE ALPHA-1-PHOSPHATE URIDYLYLTRANSFERASE"/>
    <property type="match status" value="1"/>
</dbReference>
<dbReference type="PANTHER" id="PTHR43584">
    <property type="entry name" value="NUCLEOTIDYL TRANSFERASE"/>
    <property type="match status" value="1"/>
</dbReference>
<organism evidence="4 5">
    <name type="scientific">Pedobacter chinensis</name>
    <dbReference type="NCBI Taxonomy" id="2282421"/>
    <lineage>
        <taxon>Bacteria</taxon>
        <taxon>Pseudomonadati</taxon>
        <taxon>Bacteroidota</taxon>
        <taxon>Sphingobacteriia</taxon>
        <taxon>Sphingobacteriales</taxon>
        <taxon>Sphingobacteriaceae</taxon>
        <taxon>Pedobacter</taxon>
    </lineage>
</organism>
<evidence type="ECO:0000313" key="4">
    <source>
        <dbReference type="EMBL" id="RDC54239.1"/>
    </source>
</evidence>
<feature type="domain" description="Nucleotidyl transferase" evidence="3">
    <location>
        <begin position="22"/>
        <end position="184"/>
    </location>
</feature>
<dbReference type="AlphaFoldDB" id="A0A369PU42"/>
<dbReference type="Gene3D" id="3.90.550.10">
    <property type="entry name" value="Spore Coat Polysaccharide Biosynthesis Protein SpsA, Chain A"/>
    <property type="match status" value="1"/>
</dbReference>
<proteinExistence type="predicted"/>
<keyword evidence="2" id="KW-0548">Nucleotidyltransferase</keyword>
<dbReference type="InterPro" id="IPR050065">
    <property type="entry name" value="GlmU-like"/>
</dbReference>
<dbReference type="Proteomes" id="UP000253961">
    <property type="component" value="Unassembled WGS sequence"/>
</dbReference>
<comment type="caution">
    <text evidence="4">The sequence shown here is derived from an EMBL/GenBank/DDBJ whole genome shotgun (WGS) entry which is preliminary data.</text>
</comment>
<dbReference type="RefSeq" id="WP_115404898.1">
    <property type="nucleotide sequence ID" value="NZ_QPKV01000015.1"/>
</dbReference>
<evidence type="ECO:0000259" key="3">
    <source>
        <dbReference type="Pfam" id="PF00483"/>
    </source>
</evidence>
<dbReference type="InterPro" id="IPR016873">
    <property type="entry name" value="Caps_polysacc_synth_BcbE_prd"/>
</dbReference>
<dbReference type="OrthoDB" id="9813880at2"/>
<evidence type="ECO:0000256" key="1">
    <source>
        <dbReference type="ARBA" id="ARBA00022679"/>
    </source>
</evidence>
<gene>
    <name evidence="4" type="ORF">DU508_22385</name>
</gene>
<dbReference type="Pfam" id="PF00483">
    <property type="entry name" value="NTP_transferase"/>
    <property type="match status" value="1"/>
</dbReference>
<keyword evidence="5" id="KW-1185">Reference proteome</keyword>
<evidence type="ECO:0000313" key="5">
    <source>
        <dbReference type="Proteomes" id="UP000253961"/>
    </source>
</evidence>
<dbReference type="InterPro" id="IPR029044">
    <property type="entry name" value="Nucleotide-diphossugar_trans"/>
</dbReference>
<name>A0A369PU42_9SPHI</name>
<accession>A0A369PU42</accession>
<dbReference type="GO" id="GO:0016779">
    <property type="term" value="F:nucleotidyltransferase activity"/>
    <property type="evidence" value="ECO:0007669"/>
    <property type="project" value="UniProtKB-KW"/>
</dbReference>
<keyword evidence="1 4" id="KW-0808">Transferase</keyword>
<reference evidence="4 5" key="1">
    <citation type="submission" date="2018-07" db="EMBL/GenBank/DDBJ databases">
        <title>Pedobacter sp. nov., isolated from soil.</title>
        <authorList>
            <person name="Zhou L.Y."/>
            <person name="Du Z.J."/>
        </authorList>
    </citation>
    <scope>NUCLEOTIDE SEQUENCE [LARGE SCALE GENOMIC DNA]</scope>
    <source>
        <strain evidence="4 5">JDX94</strain>
    </source>
</reference>
<dbReference type="EMBL" id="QPKV01000015">
    <property type="protein sequence ID" value="RDC54239.1"/>
    <property type="molecule type" value="Genomic_DNA"/>
</dbReference>
<sequence>MLKIIIPLAGSSELFSNAGYYYPKPLIEVNGLPMIEMVLENPRMVDSEKSFIFIIKEEDAKRFHLDNTLKILAPNCEIIKLAQNTKGGLCSVLMAIDKISVDDEILILNGDQVIDFNLDTIYKFWSKEDADAGLITFNSVHPRWSYARLIDNVVVQTAEKNPISNFAIAGAYYFKNASIFFEAAFKSIKEDVHLDGLFYISPVINQYVLKAKKVITYKIDGKQYHLFYSPQVLEDFERNFQK</sequence>
<dbReference type="PIRSF" id="PIRSF028162">
    <property type="entry name" value="BcbE_prd"/>
    <property type="match status" value="1"/>
</dbReference>
<dbReference type="CDD" id="cd04183">
    <property type="entry name" value="GT2_BcE_like"/>
    <property type="match status" value="1"/>
</dbReference>
<protein>
    <submittedName>
        <fullName evidence="4">Nucleotidyl transferase</fullName>
    </submittedName>
</protein>
<dbReference type="SUPFAM" id="SSF53448">
    <property type="entry name" value="Nucleotide-diphospho-sugar transferases"/>
    <property type="match status" value="1"/>
</dbReference>
<evidence type="ECO:0000256" key="2">
    <source>
        <dbReference type="ARBA" id="ARBA00022695"/>
    </source>
</evidence>